<reference evidence="1" key="1">
    <citation type="journal article" date="2020" name="Nature">
        <title>Giant virus diversity and host interactions through global metagenomics.</title>
        <authorList>
            <person name="Schulz F."/>
            <person name="Roux S."/>
            <person name="Paez-Espino D."/>
            <person name="Jungbluth S."/>
            <person name="Walsh D.A."/>
            <person name="Denef V.J."/>
            <person name="McMahon K.D."/>
            <person name="Konstantinidis K.T."/>
            <person name="Eloe-Fadrosh E.A."/>
            <person name="Kyrpides N.C."/>
            <person name="Woyke T."/>
        </authorList>
    </citation>
    <scope>NUCLEOTIDE SEQUENCE</scope>
    <source>
        <strain evidence="1">GVMAG-M-3300009149-34</strain>
    </source>
</reference>
<protein>
    <submittedName>
        <fullName evidence="1">Uncharacterized protein</fullName>
    </submittedName>
</protein>
<sequence>MIYAFKNLPEDVVRIIYAFCIDKREHWDKVTEQFFKGGFNRNNLRILSFIREQKKLCRRFWSSNRLELTGFTQWNSITRRRELCPFDYRFGEWNIKNKSVVVCFTTGNGYISKFSGKNPVSTWLKNINKFETVASNTWVYMYSGGQKALLDYLPKEKNNFGIKFQSAFYKKRYHMLEKKRKKRAHLEKANLFIEERRKLKKMCGFEQGQQVILSFNMPVPIMGTTLKFYRGSVVQIFLKQHRDNGRLIFSKPKGKYEFDNEAVDNYIGEIQIKIQFEDGEHINYTSEKLASRIEISNKELGEAEKGDFIRGWLTLNVKMTRHHLEKITISGTQYYLEKVHSQDESICILDEKFNIVGRISNSQHESHCHIQSIHNSC</sequence>
<dbReference type="EMBL" id="MN738892">
    <property type="protein sequence ID" value="QHT30113.1"/>
    <property type="molecule type" value="Genomic_DNA"/>
</dbReference>
<proteinExistence type="predicted"/>
<accession>A0A6C0ENQ4</accession>
<dbReference type="AlphaFoldDB" id="A0A6C0ENQ4"/>
<evidence type="ECO:0000313" key="1">
    <source>
        <dbReference type="EMBL" id="QHT30113.1"/>
    </source>
</evidence>
<name>A0A6C0ENQ4_9ZZZZ</name>
<organism evidence="1">
    <name type="scientific">viral metagenome</name>
    <dbReference type="NCBI Taxonomy" id="1070528"/>
    <lineage>
        <taxon>unclassified sequences</taxon>
        <taxon>metagenomes</taxon>
        <taxon>organismal metagenomes</taxon>
    </lineage>
</organism>